<gene>
    <name evidence="1" type="ORF">BWD14_04995</name>
</gene>
<accession>A0AB73M5L6</accession>
<evidence type="ECO:0000313" key="2">
    <source>
        <dbReference type="Proteomes" id="UP000189337"/>
    </source>
</evidence>
<organism evidence="1 2">
    <name type="scientific">Leptospira santarosai</name>
    <dbReference type="NCBI Taxonomy" id="28183"/>
    <lineage>
        <taxon>Bacteria</taxon>
        <taxon>Pseudomonadati</taxon>
        <taxon>Spirochaetota</taxon>
        <taxon>Spirochaetia</taxon>
        <taxon>Leptospirales</taxon>
        <taxon>Leptospiraceae</taxon>
        <taxon>Leptospira</taxon>
    </lineage>
</organism>
<dbReference type="AlphaFoldDB" id="A0AB73M5L6"/>
<sequence length="61" mass="7086">MGSKSRTQNQRCGNYYVIGIERRKNPFGSRQNAQEYRGIFTFYYELMEGPNSANAFLRIGV</sequence>
<comment type="caution">
    <text evidence="1">The sequence shown here is derived from an EMBL/GenBank/DDBJ whole genome shotgun (WGS) entry which is preliminary data.</text>
</comment>
<evidence type="ECO:0000313" key="1">
    <source>
        <dbReference type="EMBL" id="ONF93994.1"/>
    </source>
</evidence>
<reference evidence="1 2" key="1">
    <citation type="submission" date="2017-01" db="EMBL/GenBank/DDBJ databases">
        <title>Comparative genomic analysis of Brazilian Leptospira santarosai.</title>
        <authorList>
            <person name="Moreno L.Z."/>
            <person name="Miraglia F."/>
            <person name="Kremer F.S."/>
            <person name="Eslabao M.R."/>
            <person name="Lilenbaum W."/>
            <person name="Dellagostin O.A."/>
            <person name="Moreno A.M."/>
        </authorList>
    </citation>
    <scope>NUCLEOTIDE SEQUENCE [LARGE SCALE GENOMIC DNA]</scope>
    <source>
        <strain evidence="1 2">M52/8-19</strain>
    </source>
</reference>
<dbReference type="EMBL" id="MTSU01000003">
    <property type="protein sequence ID" value="ONF93994.1"/>
    <property type="molecule type" value="Genomic_DNA"/>
</dbReference>
<dbReference type="Proteomes" id="UP000189337">
    <property type="component" value="Unassembled WGS sequence"/>
</dbReference>
<protein>
    <submittedName>
        <fullName evidence="1">Uncharacterized protein</fullName>
    </submittedName>
</protein>
<proteinExistence type="predicted"/>
<name>A0AB73M5L6_9LEPT</name>